<organism evidence="1 2">
    <name type="scientific">Photobacterium sanguinicancri</name>
    <dbReference type="NCBI Taxonomy" id="875932"/>
    <lineage>
        <taxon>Bacteria</taxon>
        <taxon>Pseudomonadati</taxon>
        <taxon>Pseudomonadota</taxon>
        <taxon>Gammaproteobacteria</taxon>
        <taxon>Vibrionales</taxon>
        <taxon>Vibrionaceae</taxon>
        <taxon>Photobacterium</taxon>
    </lineage>
</organism>
<protein>
    <submittedName>
        <fullName evidence="1">Uncharacterized protein</fullName>
    </submittedName>
</protein>
<dbReference type="RefSeq" id="WP_094958580.1">
    <property type="nucleotide sequence ID" value="NZ_NOIF01000213.1"/>
</dbReference>
<keyword evidence="2" id="KW-1185">Reference proteome</keyword>
<dbReference type="Proteomes" id="UP000215999">
    <property type="component" value="Unassembled WGS sequence"/>
</dbReference>
<evidence type="ECO:0000313" key="2">
    <source>
        <dbReference type="Proteomes" id="UP000215999"/>
    </source>
</evidence>
<comment type="caution">
    <text evidence="1">The sequence shown here is derived from an EMBL/GenBank/DDBJ whole genome shotgun (WGS) entry which is preliminary data.</text>
</comment>
<dbReference type="EMBL" id="NOIF01000213">
    <property type="protein sequence ID" value="OZS41893.1"/>
    <property type="molecule type" value="Genomic_DNA"/>
</dbReference>
<sequence length="59" mass="7051">MDNRERLEDIELRIAMAYEEGNYHEAALLEQQLTHFRGKTNLYESNEPYSIEGRTFLDE</sequence>
<gene>
    <name evidence="1" type="ORF">ASV53_21285</name>
</gene>
<evidence type="ECO:0000313" key="1">
    <source>
        <dbReference type="EMBL" id="OZS41893.1"/>
    </source>
</evidence>
<accession>A0ABX4FSN5</accession>
<reference evidence="1 2" key="1">
    <citation type="journal article" date="2016" name="Antonie Van Leeuwenhoek">
        <title>Photobacterium sanguinicancri sp. nov. isolated from marine animals.</title>
        <authorList>
            <person name="Gomez-Gil B."/>
            <person name="Roque A."/>
            <person name="Rotllant G."/>
            <person name="Romalde J.L."/>
            <person name="Doce A."/>
            <person name="Eggermont M."/>
            <person name="Defoirdt T."/>
        </authorList>
    </citation>
    <scope>NUCLEOTIDE SEQUENCE [LARGE SCALE GENOMIC DNA]</scope>
    <source>
        <strain evidence="1 2">CAIM 1827</strain>
    </source>
</reference>
<proteinExistence type="predicted"/>
<name>A0ABX4FSN5_9GAMM</name>